<name>A0A1I7YRL4_9BILA</name>
<evidence type="ECO:0000313" key="2">
    <source>
        <dbReference type="WBParaSite" id="L893_g19004.t1"/>
    </source>
</evidence>
<proteinExistence type="predicted"/>
<reference evidence="2" key="1">
    <citation type="submission" date="2016-11" db="UniProtKB">
        <authorList>
            <consortium name="WormBaseParasite"/>
        </authorList>
    </citation>
    <scope>IDENTIFICATION</scope>
</reference>
<organism evidence="1 2">
    <name type="scientific">Steinernema glaseri</name>
    <dbReference type="NCBI Taxonomy" id="37863"/>
    <lineage>
        <taxon>Eukaryota</taxon>
        <taxon>Metazoa</taxon>
        <taxon>Ecdysozoa</taxon>
        <taxon>Nematoda</taxon>
        <taxon>Chromadorea</taxon>
        <taxon>Rhabditida</taxon>
        <taxon>Tylenchina</taxon>
        <taxon>Panagrolaimomorpha</taxon>
        <taxon>Strongyloidoidea</taxon>
        <taxon>Steinernematidae</taxon>
        <taxon>Steinernema</taxon>
    </lineage>
</organism>
<evidence type="ECO:0000313" key="1">
    <source>
        <dbReference type="Proteomes" id="UP000095287"/>
    </source>
</evidence>
<dbReference type="WBParaSite" id="L893_g19004.t1">
    <property type="protein sequence ID" value="L893_g19004.t1"/>
    <property type="gene ID" value="L893_g19004"/>
</dbReference>
<sequence length="193" mass="20946">MGPSLASEKSCEECAIFDLARACRLIVPSSLLGAQRQSTDDVVSRPSTSEIAPSKVVKYVEEHKSNLGSASFGFIKPESAFGLIYRLSQAGFTAFRCSYFGPSLLRPVPQPDRKPISDVTRSPTSLSSSLGRASCFRAFRLRRRRKETICGPATVPLSRVLSPSSPTLAALIRLLRLVFGVPRRLIGSALGFL</sequence>
<dbReference type="Proteomes" id="UP000095287">
    <property type="component" value="Unplaced"/>
</dbReference>
<protein>
    <submittedName>
        <fullName evidence="2">Uncharacterized protein</fullName>
    </submittedName>
</protein>
<dbReference type="AlphaFoldDB" id="A0A1I7YRL4"/>
<accession>A0A1I7YRL4</accession>
<keyword evidence="1" id="KW-1185">Reference proteome</keyword>